<feature type="binding site" evidence="8">
    <location>
        <position position="16"/>
    </location>
    <ligand>
        <name>tRNA</name>
        <dbReference type="ChEBI" id="CHEBI:17843"/>
    </ligand>
</feature>
<feature type="site" description="Discriminates between blocked and unblocked aminoacyl-tRNA" evidence="8">
    <location>
        <position position="11"/>
    </location>
</feature>
<evidence type="ECO:0000256" key="7">
    <source>
        <dbReference type="ARBA" id="ARBA00050038"/>
    </source>
</evidence>
<dbReference type="InterPro" id="IPR001328">
    <property type="entry name" value="Pept_tRNA_hydro"/>
</dbReference>
<comment type="function">
    <text evidence="8">Hydrolyzes ribosome-free peptidyl-tRNAs (with 1 or more amino acids incorporated), which drop off the ribosome during protein synthesis, or as a result of ribosome stalling.</text>
</comment>
<dbReference type="AlphaFoldDB" id="A0A6N7VTK6"/>
<dbReference type="SUPFAM" id="SSF53178">
    <property type="entry name" value="Peptidyl-tRNA hydrolase-like"/>
    <property type="match status" value="1"/>
</dbReference>
<evidence type="ECO:0000256" key="2">
    <source>
        <dbReference type="ARBA" id="ARBA00022555"/>
    </source>
</evidence>
<feature type="binding site" evidence="8">
    <location>
        <position position="73"/>
    </location>
    <ligand>
        <name>tRNA</name>
        <dbReference type="ChEBI" id="CHEBI:17843"/>
    </ligand>
</feature>
<feature type="binding site" evidence="8">
    <location>
        <position position="75"/>
    </location>
    <ligand>
        <name>tRNA</name>
        <dbReference type="ChEBI" id="CHEBI:17843"/>
    </ligand>
</feature>
<dbReference type="PANTHER" id="PTHR17224">
    <property type="entry name" value="PEPTIDYL-TRNA HYDROLASE"/>
    <property type="match status" value="1"/>
</dbReference>
<evidence type="ECO:0000256" key="8">
    <source>
        <dbReference type="HAMAP-Rule" id="MF_00083"/>
    </source>
</evidence>
<dbReference type="HAMAP" id="MF_00083">
    <property type="entry name" value="Pept_tRNA_hydro_bact"/>
    <property type="match status" value="1"/>
</dbReference>
<evidence type="ECO:0000313" key="9">
    <source>
        <dbReference type="EMBL" id="MSS85099.1"/>
    </source>
</evidence>
<accession>A0A6N7VTK6</accession>
<dbReference type="PANTHER" id="PTHR17224:SF1">
    <property type="entry name" value="PEPTIDYL-TRNA HYDROLASE"/>
    <property type="match status" value="1"/>
</dbReference>
<dbReference type="InterPro" id="IPR036416">
    <property type="entry name" value="Pept_tRNA_hydro_sf"/>
</dbReference>
<proteinExistence type="inferred from homology"/>
<comment type="caution">
    <text evidence="9">The sequence shown here is derived from an EMBL/GenBank/DDBJ whole genome shotgun (WGS) entry which is preliminary data.</text>
</comment>
<keyword evidence="10" id="KW-1185">Reference proteome</keyword>
<dbReference type="CDD" id="cd00462">
    <property type="entry name" value="PTH"/>
    <property type="match status" value="1"/>
</dbReference>
<reference evidence="9 10" key="1">
    <citation type="submission" date="2019-08" db="EMBL/GenBank/DDBJ databases">
        <title>In-depth cultivation of the pig gut microbiome towards novel bacterial diversity and tailored functional studies.</title>
        <authorList>
            <person name="Wylensek D."/>
            <person name="Hitch T.C.A."/>
            <person name="Clavel T."/>
        </authorList>
    </citation>
    <scope>NUCLEOTIDE SEQUENCE [LARGE SCALE GENOMIC DNA]</scope>
    <source>
        <strain evidence="9 10">WB03_NA08</strain>
    </source>
</reference>
<dbReference type="GO" id="GO:0004045">
    <property type="term" value="F:peptidyl-tRNA hydrolase activity"/>
    <property type="evidence" value="ECO:0007669"/>
    <property type="project" value="UniProtKB-UniRule"/>
</dbReference>
<dbReference type="EMBL" id="VULO01000012">
    <property type="protein sequence ID" value="MSS85099.1"/>
    <property type="molecule type" value="Genomic_DNA"/>
</dbReference>
<keyword evidence="4 8" id="KW-0694">RNA-binding</keyword>
<dbReference type="PROSITE" id="PS01196">
    <property type="entry name" value="PEPT_TRNA_HYDROL_2"/>
    <property type="match status" value="1"/>
</dbReference>
<dbReference type="GO" id="GO:0000049">
    <property type="term" value="F:tRNA binding"/>
    <property type="evidence" value="ECO:0007669"/>
    <property type="project" value="UniProtKB-UniRule"/>
</dbReference>
<comment type="subunit">
    <text evidence="8">Monomer.</text>
</comment>
<dbReference type="GO" id="GO:0072344">
    <property type="term" value="P:rescue of stalled ribosome"/>
    <property type="evidence" value="ECO:0007669"/>
    <property type="project" value="UniProtKB-UniRule"/>
</dbReference>
<dbReference type="Gene3D" id="3.40.50.1470">
    <property type="entry name" value="Peptidyl-tRNA hydrolase"/>
    <property type="match status" value="1"/>
</dbReference>
<dbReference type="FunFam" id="3.40.50.1470:FF:000001">
    <property type="entry name" value="Peptidyl-tRNA hydrolase"/>
    <property type="match status" value="1"/>
</dbReference>
<dbReference type="EC" id="3.1.1.29" evidence="1 8"/>
<evidence type="ECO:0000256" key="6">
    <source>
        <dbReference type="ARBA" id="ARBA00048707"/>
    </source>
</evidence>
<sequence length="197" mass="21109">MTLKLVIGLGNPGTQYVDTRHNVGAATIAVLVKRLGATMRSHTSRCHVAEARIGILPGGAPGPKITLAVADSYMNVSGGPLSRLAQYLRISPDEILVIHDDLDLPAHQLRLKQGGGEGGHNGLRSLSQHLGDRNYGRLRIGIGRPPGRQNPADFVLEKISSAAREEWNVTYELAADTVEDVAVRGFAAAQQDLHSRS</sequence>
<dbReference type="InterPro" id="IPR018171">
    <property type="entry name" value="Pept_tRNA_hydro_CS"/>
</dbReference>
<dbReference type="RefSeq" id="WP_154546048.1">
    <property type="nucleotide sequence ID" value="NZ_VULO01000012.1"/>
</dbReference>
<feature type="site" description="Stabilizes the basic form of H active site to accept a proton" evidence="8">
    <location>
        <position position="100"/>
    </location>
</feature>
<evidence type="ECO:0000256" key="4">
    <source>
        <dbReference type="ARBA" id="ARBA00022884"/>
    </source>
</evidence>
<comment type="similarity">
    <text evidence="5 8">Belongs to the PTH family.</text>
</comment>
<keyword evidence="3 8" id="KW-0378">Hydrolase</keyword>
<dbReference type="GO" id="GO:0006515">
    <property type="term" value="P:protein quality control for misfolded or incompletely synthesized proteins"/>
    <property type="evidence" value="ECO:0007669"/>
    <property type="project" value="UniProtKB-UniRule"/>
</dbReference>
<protein>
    <recommendedName>
        <fullName evidence="7 8">Peptidyl-tRNA hydrolase</fullName>
        <shortName evidence="8">Pth</shortName>
        <ecNumber evidence="1 8">3.1.1.29</ecNumber>
    </recommendedName>
</protein>
<dbReference type="Proteomes" id="UP000470875">
    <property type="component" value="Unassembled WGS sequence"/>
</dbReference>
<feature type="active site" description="Proton acceptor" evidence="8">
    <location>
        <position position="21"/>
    </location>
</feature>
<gene>
    <name evidence="8" type="primary">pth</name>
    <name evidence="9" type="ORF">FYJ24_10060</name>
</gene>
<keyword evidence="2 8" id="KW-0820">tRNA-binding</keyword>
<comment type="function">
    <text evidence="8">Catalyzes the release of premature peptidyl moieties from peptidyl-tRNA molecules trapped in stalled 50S ribosomal subunits, and thus maintains levels of free tRNAs and 50S ribosomes.</text>
</comment>
<dbReference type="GO" id="GO:0005737">
    <property type="term" value="C:cytoplasm"/>
    <property type="evidence" value="ECO:0007669"/>
    <property type="project" value="UniProtKB-SubCell"/>
</dbReference>
<dbReference type="Pfam" id="PF01195">
    <property type="entry name" value="Pept_tRNA_hydro"/>
    <property type="match status" value="1"/>
</dbReference>
<evidence type="ECO:0000256" key="3">
    <source>
        <dbReference type="ARBA" id="ARBA00022801"/>
    </source>
</evidence>
<name>A0A6N7VTK6_9ACTO</name>
<evidence type="ECO:0000313" key="10">
    <source>
        <dbReference type="Proteomes" id="UP000470875"/>
    </source>
</evidence>
<evidence type="ECO:0000256" key="5">
    <source>
        <dbReference type="ARBA" id="ARBA00038063"/>
    </source>
</evidence>
<dbReference type="NCBIfam" id="TIGR00447">
    <property type="entry name" value="pth"/>
    <property type="match status" value="1"/>
</dbReference>
<keyword evidence="8" id="KW-0963">Cytoplasm</keyword>
<comment type="subcellular location">
    <subcellularLocation>
        <location evidence="8">Cytoplasm</location>
    </subcellularLocation>
</comment>
<evidence type="ECO:0000256" key="1">
    <source>
        <dbReference type="ARBA" id="ARBA00013260"/>
    </source>
</evidence>
<feature type="binding site" evidence="8">
    <location>
        <position position="121"/>
    </location>
    <ligand>
        <name>tRNA</name>
        <dbReference type="ChEBI" id="CHEBI:17843"/>
    </ligand>
</feature>
<comment type="catalytic activity">
    <reaction evidence="6 8">
        <text>an N-acyl-L-alpha-aminoacyl-tRNA + H2O = an N-acyl-L-amino acid + a tRNA + H(+)</text>
        <dbReference type="Rhea" id="RHEA:54448"/>
        <dbReference type="Rhea" id="RHEA-COMP:10123"/>
        <dbReference type="Rhea" id="RHEA-COMP:13883"/>
        <dbReference type="ChEBI" id="CHEBI:15377"/>
        <dbReference type="ChEBI" id="CHEBI:15378"/>
        <dbReference type="ChEBI" id="CHEBI:59874"/>
        <dbReference type="ChEBI" id="CHEBI:78442"/>
        <dbReference type="ChEBI" id="CHEBI:138191"/>
        <dbReference type="EC" id="3.1.1.29"/>
    </reaction>
</comment>
<organism evidence="9 10">
    <name type="scientific">Scrofimicrobium canadense</name>
    <dbReference type="NCBI Taxonomy" id="2652290"/>
    <lineage>
        <taxon>Bacteria</taxon>
        <taxon>Bacillati</taxon>
        <taxon>Actinomycetota</taxon>
        <taxon>Actinomycetes</taxon>
        <taxon>Actinomycetales</taxon>
        <taxon>Actinomycetaceae</taxon>
        <taxon>Scrofimicrobium</taxon>
    </lineage>
</organism>